<evidence type="ECO:0008006" key="4">
    <source>
        <dbReference type="Google" id="ProtNLM"/>
    </source>
</evidence>
<gene>
    <name evidence="2" type="ORF">ABR189_25390</name>
</gene>
<name>A0ABV2TCI6_9BACT</name>
<proteinExistence type="predicted"/>
<sequence>MKKEAYLIIRICLISGLAIIISVYLLKMPALIREFDLSDSDKIATAISGLSGPVIGLISTILLYLALTKQTEANIEQRLKNESDIVIVLFNQLDQEINSFSTTESTGFKPNQIHDTNVGLVGLRIFCHRCTEPGYRDIIINESFGFHAFQEAPQIMIILESFWLLHQRILSIDEKSELKSVFVQKLNTFYSIKLKEHLERLSKTLVECGVEDQPFPKRIIQFVKDNED</sequence>
<dbReference type="Proteomes" id="UP001549749">
    <property type="component" value="Unassembled WGS sequence"/>
</dbReference>
<keyword evidence="1" id="KW-1133">Transmembrane helix</keyword>
<feature type="transmembrane region" description="Helical" evidence="1">
    <location>
        <begin position="46"/>
        <end position="67"/>
    </location>
</feature>
<protein>
    <recommendedName>
        <fullName evidence="4">Phage abortive infection protein</fullName>
    </recommendedName>
</protein>
<evidence type="ECO:0000313" key="3">
    <source>
        <dbReference type="Proteomes" id="UP001549749"/>
    </source>
</evidence>
<evidence type="ECO:0000313" key="2">
    <source>
        <dbReference type="EMBL" id="MET7000743.1"/>
    </source>
</evidence>
<organism evidence="2 3">
    <name type="scientific">Chitinophaga defluvii</name>
    <dbReference type="NCBI Taxonomy" id="3163343"/>
    <lineage>
        <taxon>Bacteria</taxon>
        <taxon>Pseudomonadati</taxon>
        <taxon>Bacteroidota</taxon>
        <taxon>Chitinophagia</taxon>
        <taxon>Chitinophagales</taxon>
        <taxon>Chitinophagaceae</taxon>
        <taxon>Chitinophaga</taxon>
    </lineage>
</organism>
<feature type="transmembrane region" description="Helical" evidence="1">
    <location>
        <begin position="7"/>
        <end position="26"/>
    </location>
</feature>
<comment type="caution">
    <text evidence="2">The sequence shown here is derived from an EMBL/GenBank/DDBJ whole genome shotgun (WGS) entry which is preliminary data.</text>
</comment>
<dbReference type="RefSeq" id="WP_354663296.1">
    <property type="nucleotide sequence ID" value="NZ_JBEXAC010000002.1"/>
</dbReference>
<keyword evidence="1" id="KW-0812">Transmembrane</keyword>
<keyword evidence="1" id="KW-0472">Membrane</keyword>
<dbReference type="EMBL" id="JBEXAC010000002">
    <property type="protein sequence ID" value="MET7000743.1"/>
    <property type="molecule type" value="Genomic_DNA"/>
</dbReference>
<evidence type="ECO:0000256" key="1">
    <source>
        <dbReference type="SAM" id="Phobius"/>
    </source>
</evidence>
<accession>A0ABV2TCI6</accession>
<reference evidence="2 3" key="1">
    <citation type="submission" date="2024-06" db="EMBL/GenBank/DDBJ databases">
        <title>Chitinophaga defluvii sp. nov., isolated from municipal sewage.</title>
        <authorList>
            <person name="Zhang L."/>
        </authorList>
    </citation>
    <scope>NUCLEOTIDE SEQUENCE [LARGE SCALE GENOMIC DNA]</scope>
    <source>
        <strain evidence="2 3">H8</strain>
    </source>
</reference>
<keyword evidence="3" id="KW-1185">Reference proteome</keyword>